<accession>A0ABQ1WAF6</accession>
<proteinExistence type="predicted"/>
<keyword evidence="2" id="KW-1185">Reference proteome</keyword>
<dbReference type="Proteomes" id="UP000634043">
    <property type="component" value="Unassembled WGS sequence"/>
</dbReference>
<reference evidence="2" key="1">
    <citation type="journal article" date="2019" name="Int. J. Syst. Evol. Microbiol.">
        <title>The Global Catalogue of Microorganisms (GCM) 10K type strain sequencing project: providing services to taxonomists for standard genome sequencing and annotation.</title>
        <authorList>
            <consortium name="The Broad Institute Genomics Platform"/>
            <consortium name="The Broad Institute Genome Sequencing Center for Infectious Disease"/>
            <person name="Wu L."/>
            <person name="Ma J."/>
        </authorList>
    </citation>
    <scope>NUCLEOTIDE SEQUENCE [LARGE SCALE GENOMIC DNA]</scope>
    <source>
        <strain evidence="2">CGMCC 1.12749</strain>
    </source>
</reference>
<gene>
    <name evidence="1" type="ORF">GCM10011323_25280</name>
</gene>
<evidence type="ECO:0000313" key="2">
    <source>
        <dbReference type="Proteomes" id="UP000634043"/>
    </source>
</evidence>
<name>A0ABQ1WAF6_9BACT</name>
<dbReference type="EMBL" id="BMFP01000004">
    <property type="protein sequence ID" value="GGG20127.1"/>
    <property type="molecule type" value="Genomic_DNA"/>
</dbReference>
<evidence type="ECO:0000313" key="1">
    <source>
        <dbReference type="EMBL" id="GGG20127.1"/>
    </source>
</evidence>
<organism evidence="1 2">
    <name type="scientific">Pontibacter amylolyticus</name>
    <dbReference type="NCBI Taxonomy" id="1424080"/>
    <lineage>
        <taxon>Bacteria</taxon>
        <taxon>Pseudomonadati</taxon>
        <taxon>Bacteroidota</taxon>
        <taxon>Cytophagia</taxon>
        <taxon>Cytophagales</taxon>
        <taxon>Hymenobacteraceae</taxon>
        <taxon>Pontibacter</taxon>
    </lineage>
</organism>
<protein>
    <recommendedName>
        <fullName evidence="3">DUF3352 domain-containing protein</fullName>
    </recommendedName>
</protein>
<sequence>MPKRIVFFFIAFVALASLAYYGFSRWQDSQQKVDLWTLVPETAAFVVETNNHSDLKKHLEETDLWESFSVLPVAQRFQENMAMLDSVAPGNQRLERFLDKKHILTSVHVLGKTDVEFVYYIPVVSVGEHRFLRTLSENIIKDPLFKEEIREYQGMLLTDVTNTQLGNSFTYFSFHNNIILSASPVLVEEIVRRINRGKLNSIAADYKKVNYLSQEDVYANVFVNYRALPDLFGLFLQEDLMPQVRYLSSFCRNAMLELKLDQNKVFLNGFSNPETLEGSFQTQLRPSKPRPLDIKQLLPTRTAILMHFGVREVARLRDGKAPNDAYSPTIDSLARSYSQEIALAYMESYNMNTSPDKMVIARMESSGKTGTRFQALAEQVSKAQNEKIYTEKYGNYTLQLLDLEELPARLFGSLFAGFEQSYVLQIDNYMVFSPDIASLRALIDDINAGEVWGRSVAQKAFLEETLHEGNFSLYLNTVNAWYILNRYLQEENREDLLQNSSLIRRFNQVSVQFARAENQYYTSVLFRRQERHADGVQGGYEEEFTIPFASRLISPPYPIQNAIDRSREVVVQDSMLVLHNITSTGTRGWTDSVQAQVIGGLQQVELGSEKRLRYVFATGTRIHAIDHLGRDLEHFPFNVSDTLRLQRLAVFDFEKNRDYRFLVDDALGNLYMFDTRGNAIPGWQPRRMDYRLAATPQHVRVGGRDVILVLLENGYVYALNAKGETYPGFPFSLRVPITSEGVIRAGADLRRSVVTVVSRYGEVVEFNLQGQVKAREQLPRPSKSAMFDLVPDAGGRSYIIVRQDQGKVAAFDQDLKELFEKRYVTSAPKIVQYFNFGGGNQVYGITENGPQKTYLYGPDARLIGGRSLESNQPVSIHYNEVGNNYSVFKVFRNELQKLSFKLPD</sequence>
<dbReference type="RefSeq" id="WP_188501860.1">
    <property type="nucleotide sequence ID" value="NZ_BMFP01000004.1"/>
</dbReference>
<evidence type="ECO:0008006" key="3">
    <source>
        <dbReference type="Google" id="ProtNLM"/>
    </source>
</evidence>
<comment type="caution">
    <text evidence="1">The sequence shown here is derived from an EMBL/GenBank/DDBJ whole genome shotgun (WGS) entry which is preliminary data.</text>
</comment>